<dbReference type="InterPro" id="IPR051045">
    <property type="entry name" value="TonB-dependent_transducer"/>
</dbReference>
<evidence type="ECO:0000256" key="8">
    <source>
        <dbReference type="ARBA" id="ARBA00022989"/>
    </source>
</evidence>
<dbReference type="InterPro" id="IPR003538">
    <property type="entry name" value="TonB"/>
</dbReference>
<evidence type="ECO:0000256" key="5">
    <source>
        <dbReference type="ARBA" id="ARBA00022519"/>
    </source>
</evidence>
<evidence type="ECO:0000256" key="9">
    <source>
        <dbReference type="ARBA" id="ARBA00023136"/>
    </source>
</evidence>
<accession>A0A7W6REE6</accession>
<keyword evidence="8" id="KW-1133">Transmembrane helix</keyword>
<dbReference type="SUPFAM" id="SSF74653">
    <property type="entry name" value="TolA/TonB C-terminal domain"/>
    <property type="match status" value="1"/>
</dbReference>
<comment type="similarity">
    <text evidence="2 10">Belongs to the TonB family.</text>
</comment>
<dbReference type="GO" id="GO:0030288">
    <property type="term" value="C:outer membrane-bounded periplasmic space"/>
    <property type="evidence" value="ECO:0007669"/>
    <property type="project" value="InterPro"/>
</dbReference>
<comment type="caution">
    <text evidence="13">The sequence shown here is derived from an EMBL/GenBank/DDBJ whole genome shotgun (WGS) entry which is preliminary data.</text>
</comment>
<name>A0A7W6REE6_9PROT</name>
<evidence type="ECO:0000256" key="11">
    <source>
        <dbReference type="SAM" id="MobiDB-lite"/>
    </source>
</evidence>
<keyword evidence="9" id="KW-0472">Membrane</keyword>
<dbReference type="RefSeq" id="WP_184045004.1">
    <property type="nucleotide sequence ID" value="NZ_JACIGK010000014.1"/>
</dbReference>
<dbReference type="GO" id="GO:0055085">
    <property type="term" value="P:transmembrane transport"/>
    <property type="evidence" value="ECO:0007669"/>
    <property type="project" value="InterPro"/>
</dbReference>
<dbReference type="EMBL" id="JACIGK010000014">
    <property type="protein sequence ID" value="MBB4266504.1"/>
    <property type="molecule type" value="Genomic_DNA"/>
</dbReference>
<dbReference type="PROSITE" id="PS52015">
    <property type="entry name" value="TONB_CTD"/>
    <property type="match status" value="1"/>
</dbReference>
<keyword evidence="5 10" id="KW-0997">Cell inner membrane</keyword>
<dbReference type="GO" id="GO:0031992">
    <property type="term" value="F:energy transducer activity"/>
    <property type="evidence" value="ECO:0007669"/>
    <property type="project" value="InterPro"/>
</dbReference>
<feature type="region of interest" description="Disordered" evidence="11">
    <location>
        <begin position="124"/>
        <end position="160"/>
    </location>
</feature>
<dbReference type="Proteomes" id="UP000554286">
    <property type="component" value="Unassembled WGS sequence"/>
</dbReference>
<dbReference type="GO" id="GO:0015031">
    <property type="term" value="P:protein transport"/>
    <property type="evidence" value="ECO:0007669"/>
    <property type="project" value="UniProtKB-UniRule"/>
</dbReference>
<dbReference type="AlphaFoldDB" id="A0A7W6REE6"/>
<dbReference type="GO" id="GO:0098797">
    <property type="term" value="C:plasma membrane protein complex"/>
    <property type="evidence" value="ECO:0007669"/>
    <property type="project" value="TreeGrafter"/>
</dbReference>
<dbReference type="InterPro" id="IPR006260">
    <property type="entry name" value="TonB/TolA_C"/>
</dbReference>
<evidence type="ECO:0000256" key="3">
    <source>
        <dbReference type="ARBA" id="ARBA00022448"/>
    </source>
</evidence>
<dbReference type="NCBIfam" id="TIGR01352">
    <property type="entry name" value="tonB_Cterm"/>
    <property type="match status" value="1"/>
</dbReference>
<keyword evidence="10" id="KW-0735">Signal-anchor</keyword>
<dbReference type="PRINTS" id="PR01374">
    <property type="entry name" value="TONBPROTEIN"/>
</dbReference>
<keyword evidence="6" id="KW-0812">Transmembrane</keyword>
<gene>
    <name evidence="13" type="ORF">GGD89_002136</name>
</gene>
<feature type="region of interest" description="Disordered" evidence="11">
    <location>
        <begin position="70"/>
        <end position="103"/>
    </location>
</feature>
<dbReference type="Pfam" id="PF03544">
    <property type="entry name" value="TonB_C"/>
    <property type="match status" value="1"/>
</dbReference>
<evidence type="ECO:0000256" key="6">
    <source>
        <dbReference type="ARBA" id="ARBA00022692"/>
    </source>
</evidence>
<dbReference type="InterPro" id="IPR037682">
    <property type="entry name" value="TonB_C"/>
</dbReference>
<evidence type="ECO:0000256" key="2">
    <source>
        <dbReference type="ARBA" id="ARBA00006555"/>
    </source>
</evidence>
<proteinExistence type="inferred from homology"/>
<keyword evidence="4 10" id="KW-1003">Cell membrane</keyword>
<evidence type="ECO:0000313" key="14">
    <source>
        <dbReference type="Proteomes" id="UP000554286"/>
    </source>
</evidence>
<comment type="function">
    <text evidence="10">Interacts with outer membrane receptor proteins that carry out high-affinity binding and energy dependent uptake into the periplasmic space of specific substrates. It could act to transduce energy from the cytoplasmic membrane to specific energy-requiring processes in the outer membrane, resulting in the release into the periplasm of ligands bound by these outer membrane proteins.</text>
</comment>
<keyword evidence="7 10" id="KW-0653">Protein transport</keyword>
<keyword evidence="3 10" id="KW-0813">Transport</keyword>
<dbReference type="PANTHER" id="PTHR33446:SF2">
    <property type="entry name" value="PROTEIN TONB"/>
    <property type="match status" value="1"/>
</dbReference>
<dbReference type="GO" id="GO:0015891">
    <property type="term" value="P:siderophore transport"/>
    <property type="evidence" value="ECO:0007669"/>
    <property type="project" value="InterPro"/>
</dbReference>
<evidence type="ECO:0000256" key="10">
    <source>
        <dbReference type="RuleBase" id="RU362123"/>
    </source>
</evidence>
<evidence type="ECO:0000313" key="13">
    <source>
        <dbReference type="EMBL" id="MBB4266504.1"/>
    </source>
</evidence>
<evidence type="ECO:0000256" key="7">
    <source>
        <dbReference type="ARBA" id="ARBA00022927"/>
    </source>
</evidence>
<evidence type="ECO:0000259" key="12">
    <source>
        <dbReference type="PROSITE" id="PS52015"/>
    </source>
</evidence>
<evidence type="ECO:0000256" key="1">
    <source>
        <dbReference type="ARBA" id="ARBA00004383"/>
    </source>
</evidence>
<protein>
    <recommendedName>
        <fullName evidence="10">Protein TonB</fullName>
    </recommendedName>
</protein>
<reference evidence="13 14" key="1">
    <citation type="submission" date="2020-08" db="EMBL/GenBank/DDBJ databases">
        <title>Genome sequencing of Purple Non-Sulfur Bacteria from various extreme environments.</title>
        <authorList>
            <person name="Mayer M."/>
        </authorList>
    </citation>
    <scope>NUCLEOTIDE SEQUENCE [LARGE SCALE GENOMIC DNA]</scope>
    <source>
        <strain evidence="13 14">JA131</strain>
    </source>
</reference>
<sequence>MRAAPESRPGSPAPVARGLGHAIPLLASVALHGVLVLALAVAQDTVPPQPLDVSPTVIAVMLAPAGVQADAAPPASRAGRDVKTAEAVPESLPEPEPVTARVPEPEPDAVASSVVAVMPPAVKPRAPARPVRPRPVRPARVATPDPAHPVRTAASPGGRTHGAIGDAVAGARGGSGSGSTRAPGYVLGSARNPAPPYPEQARRRGHEGTVLLTARVSAEGRVLGVSVARSSGHGSLDRAARRAVRGWRFQPATRAGVPVSGTARVTIRFVLR</sequence>
<dbReference type="Gene3D" id="3.30.1150.10">
    <property type="match status" value="1"/>
</dbReference>
<feature type="domain" description="TonB C-terminal" evidence="12">
    <location>
        <begin position="182"/>
        <end position="272"/>
    </location>
</feature>
<organism evidence="13 14">
    <name type="scientific">Roseospira visakhapatnamensis</name>
    <dbReference type="NCBI Taxonomy" id="390880"/>
    <lineage>
        <taxon>Bacteria</taxon>
        <taxon>Pseudomonadati</taxon>
        <taxon>Pseudomonadota</taxon>
        <taxon>Alphaproteobacteria</taxon>
        <taxon>Rhodospirillales</taxon>
        <taxon>Rhodospirillaceae</taxon>
        <taxon>Roseospira</taxon>
    </lineage>
</organism>
<dbReference type="PANTHER" id="PTHR33446">
    <property type="entry name" value="PROTEIN TONB-RELATED"/>
    <property type="match status" value="1"/>
</dbReference>
<keyword evidence="14" id="KW-1185">Reference proteome</keyword>
<evidence type="ECO:0000256" key="4">
    <source>
        <dbReference type="ARBA" id="ARBA00022475"/>
    </source>
</evidence>
<comment type="subcellular location">
    <subcellularLocation>
        <location evidence="1 10">Cell inner membrane</location>
        <topology evidence="1 10">Single-pass membrane protein</topology>
        <orientation evidence="1 10">Periplasmic side</orientation>
    </subcellularLocation>
</comment>